<dbReference type="InterPro" id="IPR042099">
    <property type="entry name" value="ANL_N_sf"/>
</dbReference>
<dbReference type="Gene3D" id="3.40.50.12780">
    <property type="entry name" value="N-terminal domain of ligase-like"/>
    <property type="match status" value="1"/>
</dbReference>
<gene>
    <name evidence="1" type="ORF">WQQ_09130</name>
</gene>
<sequence>MNRAHTIREEKPGGSGDREIVFMSSNTAFEAASASEPRFFDAVETLPREELQALQQRRLLAMVEHAYRHSPLVRCNWEAAGVTPAQIRSIADFKRLAPFMDKDQSRAWRDEHDDPFGGLLCCDPRELSFIASSSGTTGDPTVFGWRWNADGLAPDGCGFDPDGPSAFWSNTHRDLWLMGARPGDSVVMLNMRIRGPVYRCLDRLGITPILISYKPDDVYAFVELSRRYRPVALFTASNPFVNSLENAQRELGIDMAEVLSSYKAVMFAGEPMGPRVRRVLESWNLQGRIYNQTAFGDIAVAHECPLHDGVHAHEDIALVELVDPETGKTIEGDGVGELCVTSLVNGVDPLIRYRSGDMVRLTTEPCACGRSGARFWTLGRTGDEVVVEGHTILPMDVWGAVEDVEECSAGLFQVIRPARDLPALRLRVGYGGNPDLDLVRRKLEASVKAAVGVTPELELLPYAELGKYGPRNKMPRTAKQ</sequence>
<protein>
    <submittedName>
        <fullName evidence="1">Uncharacterized protein</fullName>
    </submittedName>
</protein>
<reference evidence="1 2" key="1">
    <citation type="journal article" date="2012" name="J. Bacteriol.">
        <title>Genome Sequence of n-Alkane-Degrading Hydrocarboniphaga effusa Strain AP103T (ATCC BAA-332T).</title>
        <authorList>
            <person name="Chang H.K."/>
            <person name="Zylstra G.J."/>
            <person name="Chae J.C."/>
        </authorList>
    </citation>
    <scope>NUCLEOTIDE SEQUENCE [LARGE SCALE GENOMIC DNA]</scope>
    <source>
        <strain evidence="1 2">AP103</strain>
    </source>
</reference>
<dbReference type="AlphaFoldDB" id="I8I3U2"/>
<organism evidence="1 2">
    <name type="scientific">Hydrocarboniphaga effusa AP103</name>
    <dbReference type="NCBI Taxonomy" id="1172194"/>
    <lineage>
        <taxon>Bacteria</taxon>
        <taxon>Pseudomonadati</taxon>
        <taxon>Pseudomonadota</taxon>
        <taxon>Gammaproteobacteria</taxon>
        <taxon>Nevskiales</taxon>
        <taxon>Nevskiaceae</taxon>
        <taxon>Hydrocarboniphaga</taxon>
    </lineage>
</organism>
<evidence type="ECO:0000313" key="1">
    <source>
        <dbReference type="EMBL" id="EIT70776.1"/>
    </source>
</evidence>
<dbReference type="Proteomes" id="UP000003704">
    <property type="component" value="Unassembled WGS sequence"/>
</dbReference>
<dbReference type="PANTHER" id="PTHR43845:SF1">
    <property type="entry name" value="BLR5969 PROTEIN"/>
    <property type="match status" value="1"/>
</dbReference>
<dbReference type="EMBL" id="AKGD01000001">
    <property type="protein sequence ID" value="EIT70776.1"/>
    <property type="molecule type" value="Genomic_DNA"/>
</dbReference>
<dbReference type="SUPFAM" id="SSF56801">
    <property type="entry name" value="Acetyl-CoA synthetase-like"/>
    <property type="match status" value="1"/>
</dbReference>
<accession>I8I3U2</accession>
<evidence type="ECO:0000313" key="2">
    <source>
        <dbReference type="Proteomes" id="UP000003704"/>
    </source>
</evidence>
<name>I8I3U2_9GAMM</name>
<comment type="caution">
    <text evidence="1">The sequence shown here is derived from an EMBL/GenBank/DDBJ whole genome shotgun (WGS) entry which is preliminary data.</text>
</comment>
<keyword evidence="2" id="KW-1185">Reference proteome</keyword>
<dbReference type="STRING" id="1172194.WQQ_09130"/>
<proteinExistence type="predicted"/>
<dbReference type="RefSeq" id="WP_007183869.1">
    <property type="nucleotide sequence ID" value="NZ_AKGD01000001.1"/>
</dbReference>
<dbReference type="PANTHER" id="PTHR43845">
    <property type="entry name" value="BLR5969 PROTEIN"/>
    <property type="match status" value="1"/>
</dbReference>